<evidence type="ECO:0000313" key="2">
    <source>
        <dbReference type="Proteomes" id="UP000178851"/>
    </source>
</evidence>
<organism evidence="1 2">
    <name type="scientific">Candidatus Woesebacteria bacterium RIFCSPHIGHO2_01_FULL_39_28</name>
    <dbReference type="NCBI Taxonomy" id="1802496"/>
    <lineage>
        <taxon>Bacteria</taxon>
        <taxon>Candidatus Woeseibacteriota</taxon>
    </lineage>
</organism>
<comment type="caution">
    <text evidence="1">The sequence shown here is derived from an EMBL/GenBank/DDBJ whole genome shotgun (WGS) entry which is preliminary data.</text>
</comment>
<dbReference type="AlphaFoldDB" id="A0A1F7YH45"/>
<gene>
    <name evidence="1" type="ORF">A2627_01470</name>
</gene>
<reference evidence="1 2" key="1">
    <citation type="journal article" date="2016" name="Nat. Commun.">
        <title>Thousands of microbial genomes shed light on interconnected biogeochemical processes in an aquifer system.</title>
        <authorList>
            <person name="Anantharaman K."/>
            <person name="Brown C.T."/>
            <person name="Hug L.A."/>
            <person name="Sharon I."/>
            <person name="Castelle C.J."/>
            <person name="Probst A.J."/>
            <person name="Thomas B.C."/>
            <person name="Singh A."/>
            <person name="Wilkins M.J."/>
            <person name="Karaoz U."/>
            <person name="Brodie E.L."/>
            <person name="Williams K.H."/>
            <person name="Hubbard S.S."/>
            <person name="Banfield J.F."/>
        </authorList>
    </citation>
    <scope>NUCLEOTIDE SEQUENCE [LARGE SCALE GENOMIC DNA]</scope>
</reference>
<dbReference type="EMBL" id="MGGI01000012">
    <property type="protein sequence ID" value="OGM26674.1"/>
    <property type="molecule type" value="Genomic_DNA"/>
</dbReference>
<dbReference type="Proteomes" id="UP000178851">
    <property type="component" value="Unassembled WGS sequence"/>
</dbReference>
<protein>
    <submittedName>
        <fullName evidence="1">Uncharacterized protein</fullName>
    </submittedName>
</protein>
<accession>A0A1F7YH45</accession>
<sequence>MPGNLGTLTRGTEYTIQNGVTNADLCVALMPTYLSSLPTDPSLNTNPITDCTTYDTGYTVIYGDATDATNRRVTVRAPGTDLSVEPAVIEVTR</sequence>
<proteinExistence type="predicted"/>
<evidence type="ECO:0000313" key="1">
    <source>
        <dbReference type="EMBL" id="OGM26674.1"/>
    </source>
</evidence>
<name>A0A1F7YH45_9BACT</name>